<reference evidence="1" key="1">
    <citation type="submission" date="2018-05" db="EMBL/GenBank/DDBJ databases">
        <authorList>
            <person name="Lanie J.A."/>
            <person name="Ng W.-L."/>
            <person name="Kazmierczak K.M."/>
            <person name="Andrzejewski T.M."/>
            <person name="Davidsen T.M."/>
            <person name="Wayne K.J."/>
            <person name="Tettelin H."/>
            <person name="Glass J.I."/>
            <person name="Rusch D."/>
            <person name="Podicherti R."/>
            <person name="Tsui H.-C.T."/>
            <person name="Winkler M.E."/>
        </authorList>
    </citation>
    <scope>NUCLEOTIDE SEQUENCE</scope>
</reference>
<organism evidence="1">
    <name type="scientific">marine metagenome</name>
    <dbReference type="NCBI Taxonomy" id="408172"/>
    <lineage>
        <taxon>unclassified sequences</taxon>
        <taxon>metagenomes</taxon>
        <taxon>ecological metagenomes</taxon>
    </lineage>
</organism>
<gene>
    <name evidence="1" type="ORF">METZ01_LOCUS505644</name>
</gene>
<evidence type="ECO:0000313" key="1">
    <source>
        <dbReference type="EMBL" id="SVE52790.1"/>
    </source>
</evidence>
<accession>A0A383E8Q0</accession>
<protein>
    <submittedName>
        <fullName evidence="1">Uncharacterized protein</fullName>
    </submittedName>
</protein>
<dbReference type="EMBL" id="UINC01223545">
    <property type="protein sequence ID" value="SVE52790.1"/>
    <property type="molecule type" value="Genomic_DNA"/>
</dbReference>
<sequence>VEERRKGSLDGGDMDNYIDLRIFKSDIEEALLKKLTDEQFKDVIFESKDTLMNEIRTAFGLMYDDLKHIWVEDPNQMEMDLS</sequence>
<dbReference type="AlphaFoldDB" id="A0A383E8Q0"/>
<feature type="non-terminal residue" evidence="1">
    <location>
        <position position="1"/>
    </location>
</feature>
<proteinExistence type="predicted"/>
<name>A0A383E8Q0_9ZZZZ</name>